<keyword evidence="1" id="KW-1133">Transmembrane helix</keyword>
<evidence type="ECO:0008006" key="4">
    <source>
        <dbReference type="Google" id="ProtNLM"/>
    </source>
</evidence>
<organism evidence="2 3">
    <name type="scientific">Faecalibacterium prausnitzii</name>
    <dbReference type="NCBI Taxonomy" id="853"/>
    <lineage>
        <taxon>Bacteria</taxon>
        <taxon>Bacillati</taxon>
        <taxon>Bacillota</taxon>
        <taxon>Clostridia</taxon>
        <taxon>Eubacteriales</taxon>
        <taxon>Oscillospiraceae</taxon>
        <taxon>Faecalibacterium</taxon>
    </lineage>
</organism>
<name>A0A2A7BDG9_9FIRM</name>
<dbReference type="Proteomes" id="UP000220438">
    <property type="component" value="Unassembled WGS sequence"/>
</dbReference>
<feature type="transmembrane region" description="Helical" evidence="1">
    <location>
        <begin position="206"/>
        <end position="226"/>
    </location>
</feature>
<sequence>MSNLNGLFDDVNTQVGNIAQQVGTKPSNFEPRVFAMIEALSRNVVLPIAGVILTFIACYELIQLITEHNNMAQFEPALLMKWIFKTAISVWMISNTFDIIMAVFDVTQQVVANSSGIISGNTRVNDIGLSMLQSSMMQMDVGPLFGLFLQSFFIGITMRILSIVIFVIVYGRMIEIYMMVSLAPVPMATWGNHEQSHIGQNYLRSLFALGFQGFLILICVAIYAVLLQNVAISGDAINSIWSIVGYTVLLCFSLFKTSSVAKTLLGAH</sequence>
<evidence type="ECO:0000313" key="3">
    <source>
        <dbReference type="Proteomes" id="UP000220438"/>
    </source>
</evidence>
<feature type="transmembrane region" description="Helical" evidence="1">
    <location>
        <begin position="44"/>
        <end position="62"/>
    </location>
</feature>
<accession>A0A2A7BDG9</accession>
<dbReference type="AlphaFoldDB" id="A0A2A7BDG9"/>
<dbReference type="EMBL" id="NOUW01000020">
    <property type="protein sequence ID" value="PDX89434.1"/>
    <property type="molecule type" value="Genomic_DNA"/>
</dbReference>
<protein>
    <recommendedName>
        <fullName evidence="4">TrbL/VirB6 plasmid conjugal transfer protein</fullName>
    </recommendedName>
</protein>
<gene>
    <name evidence="2" type="ORF">CHR61_07515</name>
</gene>
<evidence type="ECO:0000256" key="1">
    <source>
        <dbReference type="SAM" id="Phobius"/>
    </source>
</evidence>
<dbReference type="InterPro" id="IPR045798">
    <property type="entry name" value="TrbL_Firmicutes"/>
</dbReference>
<keyword evidence="1" id="KW-0812">Transmembrane</keyword>
<dbReference type="Pfam" id="PF19478">
    <property type="entry name" value="TrbL_2"/>
    <property type="match status" value="1"/>
</dbReference>
<reference evidence="2 3" key="1">
    <citation type="journal article" date="2017" name="Front. Microbiol.">
        <title>New Insights into the Diversity of the Genus Faecalibacterium.</title>
        <authorList>
            <person name="Benevides L."/>
            <person name="Burman S."/>
            <person name="Martin R."/>
            <person name="Robert V."/>
            <person name="Thomas M."/>
            <person name="Miquel S."/>
            <person name="Chain F."/>
            <person name="Sokol H."/>
            <person name="Bermudez-Humaran L.G."/>
            <person name="Morrison M."/>
            <person name="Langella P."/>
            <person name="Azevedo V.A."/>
            <person name="Chatel J.M."/>
            <person name="Soares S."/>
        </authorList>
    </citation>
    <scope>NUCLEOTIDE SEQUENCE [LARGE SCALE GENOMIC DNA]</scope>
    <source>
        <strain evidence="2 3">AHMP21</strain>
    </source>
</reference>
<proteinExistence type="predicted"/>
<evidence type="ECO:0000313" key="2">
    <source>
        <dbReference type="EMBL" id="PDX89434.1"/>
    </source>
</evidence>
<feature type="transmembrane region" description="Helical" evidence="1">
    <location>
        <begin position="144"/>
        <end position="170"/>
    </location>
</feature>
<keyword evidence="1" id="KW-0472">Membrane</keyword>
<comment type="caution">
    <text evidence="2">The sequence shown here is derived from an EMBL/GenBank/DDBJ whole genome shotgun (WGS) entry which is preliminary data.</text>
</comment>
<feature type="transmembrane region" description="Helical" evidence="1">
    <location>
        <begin position="82"/>
        <end position="104"/>
    </location>
</feature>
<feature type="transmembrane region" description="Helical" evidence="1">
    <location>
        <begin position="238"/>
        <end position="255"/>
    </location>
</feature>